<dbReference type="EMBL" id="CADCXU010011942">
    <property type="protein sequence ID" value="CAB0002107.1"/>
    <property type="molecule type" value="Genomic_DNA"/>
</dbReference>
<keyword evidence="2" id="KW-1185">Reference proteome</keyword>
<proteinExistence type="predicted"/>
<sequence>MRRPTPGSKRVSRWLVAEDEEEAPLHILGKFSSKPKICVCEENPQEIVSYMGNTVLALAISNHSARVANQISRRNRSVDRVKQNVRVLLPTYRLLCGDEGFCSTSKNKTLILALIKYRSRDSFYPQPAEFHWGKSVESPQTKYDFIRWCQNSIPCGCLMKIELLSRTDKIRRITNKAALPAGNNNSFLHGQRRAGTAINNNSNL</sequence>
<reference evidence="1 2" key="1">
    <citation type="submission" date="2020-02" db="EMBL/GenBank/DDBJ databases">
        <authorList>
            <person name="Ferguson B K."/>
        </authorList>
    </citation>
    <scope>NUCLEOTIDE SEQUENCE [LARGE SCALE GENOMIC DNA]</scope>
</reference>
<organism evidence="1 2">
    <name type="scientific">Nesidiocoris tenuis</name>
    <dbReference type="NCBI Taxonomy" id="355587"/>
    <lineage>
        <taxon>Eukaryota</taxon>
        <taxon>Metazoa</taxon>
        <taxon>Ecdysozoa</taxon>
        <taxon>Arthropoda</taxon>
        <taxon>Hexapoda</taxon>
        <taxon>Insecta</taxon>
        <taxon>Pterygota</taxon>
        <taxon>Neoptera</taxon>
        <taxon>Paraneoptera</taxon>
        <taxon>Hemiptera</taxon>
        <taxon>Heteroptera</taxon>
        <taxon>Panheteroptera</taxon>
        <taxon>Cimicomorpha</taxon>
        <taxon>Miridae</taxon>
        <taxon>Dicyphina</taxon>
        <taxon>Nesidiocoris</taxon>
    </lineage>
</organism>
<evidence type="ECO:0000313" key="1">
    <source>
        <dbReference type="EMBL" id="CAB0002107.1"/>
    </source>
</evidence>
<name>A0A6H5GFC2_9HEMI</name>
<gene>
    <name evidence="1" type="ORF">NTEN_LOCUS7894</name>
</gene>
<dbReference type="AlphaFoldDB" id="A0A6H5GFC2"/>
<protein>
    <submittedName>
        <fullName evidence="1">Uncharacterized protein</fullName>
    </submittedName>
</protein>
<accession>A0A6H5GFC2</accession>
<evidence type="ECO:0000313" key="2">
    <source>
        <dbReference type="Proteomes" id="UP000479000"/>
    </source>
</evidence>
<dbReference type="Proteomes" id="UP000479000">
    <property type="component" value="Unassembled WGS sequence"/>
</dbReference>